<dbReference type="InterPro" id="IPR006913">
    <property type="entry name" value="CENP-V/GFA"/>
</dbReference>
<evidence type="ECO:0000313" key="7">
    <source>
        <dbReference type="Proteomes" id="UP000799439"/>
    </source>
</evidence>
<dbReference type="Gene3D" id="3.90.1590.10">
    <property type="entry name" value="glutathione-dependent formaldehyde- activating enzyme (gfa)"/>
    <property type="match status" value="1"/>
</dbReference>
<evidence type="ECO:0000313" key="6">
    <source>
        <dbReference type="EMBL" id="KAF2150803.1"/>
    </source>
</evidence>
<evidence type="ECO:0000259" key="5">
    <source>
        <dbReference type="PROSITE" id="PS51891"/>
    </source>
</evidence>
<keyword evidence="2" id="KW-0479">Metal-binding</keyword>
<dbReference type="SUPFAM" id="SSF51316">
    <property type="entry name" value="Mss4-like"/>
    <property type="match status" value="1"/>
</dbReference>
<protein>
    <recommendedName>
        <fullName evidence="5">CENP-V/GFA domain-containing protein</fullName>
    </recommendedName>
</protein>
<feature type="domain" description="CENP-V/GFA" evidence="5">
    <location>
        <begin position="9"/>
        <end position="147"/>
    </location>
</feature>
<dbReference type="PANTHER" id="PTHR33337">
    <property type="entry name" value="GFA DOMAIN-CONTAINING PROTEIN"/>
    <property type="match status" value="1"/>
</dbReference>
<dbReference type="GO" id="GO:0046872">
    <property type="term" value="F:metal ion binding"/>
    <property type="evidence" value="ECO:0007669"/>
    <property type="project" value="UniProtKB-KW"/>
</dbReference>
<reference evidence="6" key="1">
    <citation type="journal article" date="2020" name="Stud. Mycol.">
        <title>101 Dothideomycetes genomes: a test case for predicting lifestyles and emergence of pathogens.</title>
        <authorList>
            <person name="Haridas S."/>
            <person name="Albert R."/>
            <person name="Binder M."/>
            <person name="Bloem J."/>
            <person name="Labutti K."/>
            <person name="Salamov A."/>
            <person name="Andreopoulos B."/>
            <person name="Baker S."/>
            <person name="Barry K."/>
            <person name="Bills G."/>
            <person name="Bluhm B."/>
            <person name="Cannon C."/>
            <person name="Castanera R."/>
            <person name="Culley D."/>
            <person name="Daum C."/>
            <person name="Ezra D."/>
            <person name="Gonzalez J."/>
            <person name="Henrissat B."/>
            <person name="Kuo A."/>
            <person name="Liang C."/>
            <person name="Lipzen A."/>
            <person name="Lutzoni F."/>
            <person name="Magnuson J."/>
            <person name="Mondo S."/>
            <person name="Nolan M."/>
            <person name="Ohm R."/>
            <person name="Pangilinan J."/>
            <person name="Park H.-J."/>
            <person name="Ramirez L."/>
            <person name="Alfaro M."/>
            <person name="Sun H."/>
            <person name="Tritt A."/>
            <person name="Yoshinaga Y."/>
            <person name="Zwiers L.-H."/>
            <person name="Turgeon B."/>
            <person name="Goodwin S."/>
            <person name="Spatafora J."/>
            <person name="Crous P."/>
            <person name="Grigoriev I."/>
        </authorList>
    </citation>
    <scope>NUCLEOTIDE SEQUENCE</scope>
    <source>
        <strain evidence="6">CBS 260.36</strain>
    </source>
</reference>
<sequence length="166" mass="18102">MVPSNDPALSGSCACGAVTFTSKALPRNTQCCNCITCRKLSGAPFMAFSDFNIDDVEFSSQGTTIDTKSKTEASQGSFQTFRLSEIATRGACKSCHSPLTMVYHAHPNYLGITVGSIDEDSLKSDEARNSVRPQTHIFGEQQAGWYDINKDGIHIWSRFSPDFSAE</sequence>
<comment type="similarity">
    <text evidence="1">Belongs to the Gfa family.</text>
</comment>
<evidence type="ECO:0000256" key="3">
    <source>
        <dbReference type="ARBA" id="ARBA00022833"/>
    </source>
</evidence>
<organism evidence="6 7">
    <name type="scientific">Myriangium duriaei CBS 260.36</name>
    <dbReference type="NCBI Taxonomy" id="1168546"/>
    <lineage>
        <taxon>Eukaryota</taxon>
        <taxon>Fungi</taxon>
        <taxon>Dikarya</taxon>
        <taxon>Ascomycota</taxon>
        <taxon>Pezizomycotina</taxon>
        <taxon>Dothideomycetes</taxon>
        <taxon>Dothideomycetidae</taxon>
        <taxon>Myriangiales</taxon>
        <taxon>Myriangiaceae</taxon>
        <taxon>Myriangium</taxon>
    </lineage>
</organism>
<dbReference type="PROSITE" id="PS51891">
    <property type="entry name" value="CENP_V_GFA"/>
    <property type="match status" value="1"/>
</dbReference>
<keyword evidence="7" id="KW-1185">Reference proteome</keyword>
<comment type="caution">
    <text evidence="6">The sequence shown here is derived from an EMBL/GenBank/DDBJ whole genome shotgun (WGS) entry which is preliminary data.</text>
</comment>
<accession>A0A9P4IVN6</accession>
<dbReference type="Proteomes" id="UP000799439">
    <property type="component" value="Unassembled WGS sequence"/>
</dbReference>
<dbReference type="OrthoDB" id="6329284at2759"/>
<dbReference type="InterPro" id="IPR011057">
    <property type="entry name" value="Mss4-like_sf"/>
</dbReference>
<keyword evidence="4" id="KW-0456">Lyase</keyword>
<dbReference type="Pfam" id="PF04828">
    <property type="entry name" value="GFA"/>
    <property type="match status" value="1"/>
</dbReference>
<name>A0A9P4IVN6_9PEZI</name>
<dbReference type="EMBL" id="ML996089">
    <property type="protein sequence ID" value="KAF2150803.1"/>
    <property type="molecule type" value="Genomic_DNA"/>
</dbReference>
<evidence type="ECO:0000256" key="2">
    <source>
        <dbReference type="ARBA" id="ARBA00022723"/>
    </source>
</evidence>
<gene>
    <name evidence="6" type="ORF">K461DRAFT_280820</name>
</gene>
<keyword evidence="3" id="KW-0862">Zinc</keyword>
<evidence type="ECO:0000256" key="1">
    <source>
        <dbReference type="ARBA" id="ARBA00005495"/>
    </source>
</evidence>
<dbReference type="PANTHER" id="PTHR33337:SF40">
    <property type="entry name" value="CENP-V_GFA DOMAIN-CONTAINING PROTEIN-RELATED"/>
    <property type="match status" value="1"/>
</dbReference>
<dbReference type="AlphaFoldDB" id="A0A9P4IVN6"/>
<proteinExistence type="inferred from homology"/>
<dbReference type="GO" id="GO:0016846">
    <property type="term" value="F:carbon-sulfur lyase activity"/>
    <property type="evidence" value="ECO:0007669"/>
    <property type="project" value="InterPro"/>
</dbReference>
<evidence type="ECO:0000256" key="4">
    <source>
        <dbReference type="ARBA" id="ARBA00023239"/>
    </source>
</evidence>